<dbReference type="AlphaFoldDB" id="A0A183B617"/>
<dbReference type="GO" id="GO:0000470">
    <property type="term" value="P:maturation of LSU-rRNA"/>
    <property type="evidence" value="ECO:0007669"/>
    <property type="project" value="TreeGrafter"/>
</dbReference>
<sequence>ERKLAKALKDPELEEDESEDKKVTTAERRRWIRQAYKKPLAAAGVRNPPPLPDKTSTKSPASVNEIECELAREKRLRKLATRGTIALFNSVRQHQSTLESHLNKSDLLETQKERILTEITTSDFLDRLSAGIPKTKPESGAASSNLPQKQSTKADNHSTTKDTSVQPPPVKRLVSDWRLHNVIFRFVRMLLTKS</sequence>
<accession>A0A183B617</accession>
<dbReference type="PANTHER" id="PTHR13245:SF14">
    <property type="entry name" value="RRP15-LIKE PROTEIN"/>
    <property type="match status" value="1"/>
</dbReference>
<evidence type="ECO:0000256" key="1">
    <source>
        <dbReference type="ARBA" id="ARBA00007462"/>
    </source>
</evidence>
<protein>
    <recommendedName>
        <fullName evidence="2">RRP15-like protein</fullName>
    </recommendedName>
</protein>
<organism evidence="6">
    <name type="scientific">Echinostoma caproni</name>
    <dbReference type="NCBI Taxonomy" id="27848"/>
    <lineage>
        <taxon>Eukaryota</taxon>
        <taxon>Metazoa</taxon>
        <taxon>Spiralia</taxon>
        <taxon>Lophotrochozoa</taxon>
        <taxon>Platyhelminthes</taxon>
        <taxon>Trematoda</taxon>
        <taxon>Digenea</taxon>
        <taxon>Plagiorchiida</taxon>
        <taxon>Echinostomata</taxon>
        <taxon>Echinostomatoidea</taxon>
        <taxon>Echinostomatidae</taxon>
        <taxon>Echinostoma</taxon>
    </lineage>
</organism>
<dbReference type="Proteomes" id="UP000272942">
    <property type="component" value="Unassembled WGS sequence"/>
</dbReference>
<dbReference type="GO" id="GO:0030687">
    <property type="term" value="C:preribosome, large subunit precursor"/>
    <property type="evidence" value="ECO:0007669"/>
    <property type="project" value="TreeGrafter"/>
</dbReference>
<name>A0A183B617_9TREM</name>
<dbReference type="PANTHER" id="PTHR13245">
    <property type="entry name" value="RRP15-LIKE PROTEIN"/>
    <property type="match status" value="1"/>
</dbReference>
<reference evidence="4 5" key="2">
    <citation type="submission" date="2018-11" db="EMBL/GenBank/DDBJ databases">
        <authorList>
            <consortium name="Pathogen Informatics"/>
        </authorList>
    </citation>
    <scope>NUCLEOTIDE SEQUENCE [LARGE SCALE GENOMIC DNA]</scope>
    <source>
        <strain evidence="4 5">Egypt</strain>
    </source>
</reference>
<evidence type="ECO:0000256" key="3">
    <source>
        <dbReference type="SAM" id="MobiDB-lite"/>
    </source>
</evidence>
<dbReference type="EMBL" id="UZAN01058142">
    <property type="protein sequence ID" value="VDP91924.1"/>
    <property type="molecule type" value="Genomic_DNA"/>
</dbReference>
<proteinExistence type="inferred from homology"/>
<dbReference type="Pfam" id="PF07890">
    <property type="entry name" value="Rrp15p"/>
    <property type="match status" value="1"/>
</dbReference>
<evidence type="ECO:0000313" key="6">
    <source>
        <dbReference type="WBParaSite" id="ECPE_0001469201-mRNA-1"/>
    </source>
</evidence>
<dbReference type="GO" id="GO:0000460">
    <property type="term" value="P:maturation of 5.8S rRNA"/>
    <property type="evidence" value="ECO:0007669"/>
    <property type="project" value="TreeGrafter"/>
</dbReference>
<gene>
    <name evidence="4" type="ORF">ECPE_LOCUS14652</name>
</gene>
<feature type="region of interest" description="Disordered" evidence="3">
    <location>
        <begin position="1"/>
        <end position="26"/>
    </location>
</feature>
<dbReference type="InterPro" id="IPR012459">
    <property type="entry name" value="Rrp15"/>
</dbReference>
<dbReference type="OrthoDB" id="20949at2759"/>
<feature type="compositionally biased region" description="Polar residues" evidence="3">
    <location>
        <begin position="141"/>
        <end position="151"/>
    </location>
</feature>
<evidence type="ECO:0000313" key="4">
    <source>
        <dbReference type="EMBL" id="VDP91924.1"/>
    </source>
</evidence>
<evidence type="ECO:0000256" key="2">
    <source>
        <dbReference type="ARBA" id="ARBA00017475"/>
    </source>
</evidence>
<comment type="similarity">
    <text evidence="1">Belongs to the RRP15 family.</text>
</comment>
<dbReference type="WBParaSite" id="ECPE_0001469201-mRNA-1">
    <property type="protein sequence ID" value="ECPE_0001469201-mRNA-1"/>
    <property type="gene ID" value="ECPE_0001469201"/>
</dbReference>
<reference evidence="6" key="1">
    <citation type="submission" date="2016-06" db="UniProtKB">
        <authorList>
            <consortium name="WormBaseParasite"/>
        </authorList>
    </citation>
    <scope>IDENTIFICATION</scope>
</reference>
<feature type="region of interest" description="Disordered" evidence="3">
    <location>
        <begin position="39"/>
        <end position="64"/>
    </location>
</feature>
<keyword evidence="5" id="KW-1185">Reference proteome</keyword>
<evidence type="ECO:0000313" key="5">
    <source>
        <dbReference type="Proteomes" id="UP000272942"/>
    </source>
</evidence>
<feature type="region of interest" description="Disordered" evidence="3">
    <location>
        <begin position="130"/>
        <end position="169"/>
    </location>
</feature>